<evidence type="ECO:0000256" key="1">
    <source>
        <dbReference type="SAM" id="MobiDB-lite"/>
    </source>
</evidence>
<comment type="caution">
    <text evidence="2">The sequence shown here is derived from an EMBL/GenBank/DDBJ whole genome shotgun (WGS) entry which is preliminary data.</text>
</comment>
<dbReference type="AlphaFoldDB" id="A0A8I3AD08"/>
<evidence type="ECO:0000313" key="3">
    <source>
        <dbReference type="Proteomes" id="UP000683000"/>
    </source>
</evidence>
<dbReference type="Gene3D" id="6.20.130.10">
    <property type="match status" value="1"/>
</dbReference>
<dbReference type="EMBL" id="JAGFBS010000008">
    <property type="protein sequence ID" value="KAG6377885.1"/>
    <property type="molecule type" value="Genomic_DNA"/>
</dbReference>
<evidence type="ECO:0008006" key="4">
    <source>
        <dbReference type="Google" id="ProtNLM"/>
    </source>
</evidence>
<dbReference type="PANTHER" id="PTHR28174:SF1">
    <property type="entry name" value="LARGE RIBOSOMAL SUBUNIT PROTEIN BL31M"/>
    <property type="match status" value="1"/>
</dbReference>
<keyword evidence="3" id="KW-1185">Reference proteome</keyword>
<feature type="region of interest" description="Disordered" evidence="1">
    <location>
        <begin position="30"/>
        <end position="49"/>
    </location>
</feature>
<dbReference type="GO" id="GO:0032543">
    <property type="term" value="P:mitochondrial translation"/>
    <property type="evidence" value="ECO:0007669"/>
    <property type="project" value="InterPro"/>
</dbReference>
<feature type="region of interest" description="Disordered" evidence="1">
    <location>
        <begin position="97"/>
        <end position="122"/>
    </location>
</feature>
<name>A0A8I3AD08_9AGAM</name>
<evidence type="ECO:0000313" key="2">
    <source>
        <dbReference type="EMBL" id="KAG6377885.1"/>
    </source>
</evidence>
<proteinExistence type="predicted"/>
<accession>A0A8I3AD08</accession>
<gene>
    <name evidence="2" type="ORF">JVT61DRAFT_14671</name>
</gene>
<organism evidence="2 3">
    <name type="scientific">Boletus reticuloceps</name>
    <dbReference type="NCBI Taxonomy" id="495285"/>
    <lineage>
        <taxon>Eukaryota</taxon>
        <taxon>Fungi</taxon>
        <taxon>Dikarya</taxon>
        <taxon>Basidiomycota</taxon>
        <taxon>Agaricomycotina</taxon>
        <taxon>Agaricomycetes</taxon>
        <taxon>Agaricomycetidae</taxon>
        <taxon>Boletales</taxon>
        <taxon>Boletineae</taxon>
        <taxon>Boletaceae</taxon>
        <taxon>Boletoideae</taxon>
        <taxon>Boletus</taxon>
    </lineage>
</organism>
<dbReference type="GO" id="GO:0005762">
    <property type="term" value="C:mitochondrial large ribosomal subunit"/>
    <property type="evidence" value="ECO:0007669"/>
    <property type="project" value="InterPro"/>
</dbReference>
<dbReference type="GO" id="GO:0003735">
    <property type="term" value="F:structural constituent of ribosome"/>
    <property type="evidence" value="ECO:0007669"/>
    <property type="project" value="InterPro"/>
</dbReference>
<sequence length="165" mass="18438">MLPTSTTMALCLSKRILCTVPEPIYTYTSSRTHSTSPYGRSHIQKKHPRSLPAPVVPHFLQHVTRADGSTFTHWTTSPRSKLILTRDTTNHPLWNATERVCGASSERSQDEEEEGTGRMTRFRKRFGEGIGADEWLTLQADVEGEQEPAMAKESPTKSGGAKKKK</sequence>
<dbReference type="InterPro" id="IPR034600">
    <property type="entry name" value="Ribosomal_bL31m"/>
</dbReference>
<dbReference type="OrthoDB" id="5587740at2759"/>
<dbReference type="PANTHER" id="PTHR28174">
    <property type="entry name" value="54S RIBOSOMAL PROTEIN L36, MITOCHONDRIAL"/>
    <property type="match status" value="1"/>
</dbReference>
<dbReference type="Proteomes" id="UP000683000">
    <property type="component" value="Unassembled WGS sequence"/>
</dbReference>
<feature type="region of interest" description="Disordered" evidence="1">
    <location>
        <begin position="139"/>
        <end position="165"/>
    </location>
</feature>
<protein>
    <recommendedName>
        <fullName evidence="4">50S ribosomal protein L31, chloroplastic</fullName>
    </recommendedName>
</protein>
<reference evidence="2" key="1">
    <citation type="submission" date="2021-03" db="EMBL/GenBank/DDBJ databases">
        <title>Evolutionary innovations through gain and loss of genes in the ectomycorrhizal Boletales.</title>
        <authorList>
            <person name="Wu G."/>
            <person name="Miyauchi S."/>
            <person name="Morin E."/>
            <person name="Yang Z.-L."/>
            <person name="Xu J."/>
            <person name="Martin F.M."/>
        </authorList>
    </citation>
    <scope>NUCLEOTIDE SEQUENCE</scope>
    <source>
        <strain evidence="2">BR01</strain>
    </source>
</reference>